<dbReference type="Pfam" id="PF01370">
    <property type="entry name" value="Epimerase"/>
    <property type="match status" value="1"/>
</dbReference>
<dbReference type="PANTHER" id="PTHR10366">
    <property type="entry name" value="NAD DEPENDENT EPIMERASE/DEHYDRATASE"/>
    <property type="match status" value="1"/>
</dbReference>
<keyword evidence="6" id="KW-1185">Reference proteome</keyword>
<dbReference type="InterPro" id="IPR050425">
    <property type="entry name" value="NAD(P)_dehydrat-like"/>
</dbReference>
<sequence length="355" mass="38563">MVSARLSPCRSHQKSVQMAEETILVTGASGFVASHIIETFLAAGYRVRGTVRSAATAETVQTRYRPEHVERLSFAVVPDMAVPGAFDSAVQGVTGVIHTASPFTLAVTDNERDLLQPAIQGTLNILTAVAAHGPQVRRLVFTSSFAAIVDIRRGLRPGYRYTEADWNPCSYAEAKASTDASFAYCASKALAERQLWEWVDAHSPAFDVVAICPPWIFGPATGAPNPGNTRLNESSETIWNLVNGSRTSIPDYDYVAFANVRDVAAAHYEAYVRPQAGGERFLVAGGRFLYQDACAILRRRFPQLADKIPGGVDAGVVETYIADGGKAKRVLGLQYRNLEDTLVETVEDLLKRLAV</sequence>
<protein>
    <recommendedName>
        <fullName evidence="3">NAD-dependent epimerase/dehydratase domain-containing protein</fullName>
    </recommendedName>
</protein>
<dbReference type="InterPro" id="IPR001509">
    <property type="entry name" value="Epimerase_deHydtase"/>
</dbReference>
<comment type="similarity">
    <text evidence="2">Belongs to the NAD(P)-dependent epimerase/dehydratase family. Dihydroflavonol-4-reductase subfamily.</text>
</comment>
<organism evidence="5 6">
    <name type="scientific">Aspergillus carbonarius (strain ITEM 5010)</name>
    <dbReference type="NCBI Taxonomy" id="602072"/>
    <lineage>
        <taxon>Eukaryota</taxon>
        <taxon>Fungi</taxon>
        <taxon>Dikarya</taxon>
        <taxon>Ascomycota</taxon>
        <taxon>Pezizomycotina</taxon>
        <taxon>Eurotiomycetes</taxon>
        <taxon>Eurotiomycetidae</taxon>
        <taxon>Eurotiales</taxon>
        <taxon>Aspergillaceae</taxon>
        <taxon>Aspergillus</taxon>
        <taxon>Aspergillus subgen. Circumdati</taxon>
    </lineage>
</organism>
<accession>A0A1R3RI33</accession>
<dbReference type="OMA" id="WAIVDVR"/>
<dbReference type="SUPFAM" id="SSF51735">
    <property type="entry name" value="NAD(P)-binding Rossmann-fold domains"/>
    <property type="match status" value="1"/>
</dbReference>
<dbReference type="VEuPathDB" id="FungiDB:ASPCADRAFT_131711"/>
<dbReference type="OrthoDB" id="2735536at2759"/>
<feature type="domain" description="NAD-dependent epimerase/dehydratase" evidence="3">
    <location>
        <begin position="23"/>
        <end position="281"/>
    </location>
</feature>
<keyword evidence="1" id="KW-0560">Oxidoreductase</keyword>
<reference evidence="6" key="2">
    <citation type="journal article" date="2017" name="Genome Biol.">
        <title>Comparative genomics reveals high biological diversity and specific adaptations in the industrially and medically important fungal genus Aspergillus.</title>
        <authorList>
            <person name="de Vries R.P."/>
            <person name="Riley R."/>
            <person name="Wiebenga A."/>
            <person name="Aguilar-Osorio G."/>
            <person name="Amillis S."/>
            <person name="Uchima C.A."/>
            <person name="Anderluh G."/>
            <person name="Asadollahi M."/>
            <person name="Askin M."/>
            <person name="Barry K."/>
            <person name="Battaglia E."/>
            <person name="Bayram O."/>
            <person name="Benocci T."/>
            <person name="Braus-Stromeyer S.A."/>
            <person name="Caldana C."/>
            <person name="Canovas D."/>
            <person name="Cerqueira G.C."/>
            <person name="Chen F."/>
            <person name="Chen W."/>
            <person name="Choi C."/>
            <person name="Clum A."/>
            <person name="Dos Santos R.A."/>
            <person name="Damasio A.R."/>
            <person name="Diallinas G."/>
            <person name="Emri T."/>
            <person name="Fekete E."/>
            <person name="Flipphi M."/>
            <person name="Freyberg S."/>
            <person name="Gallo A."/>
            <person name="Gournas C."/>
            <person name="Habgood R."/>
            <person name="Hainaut M."/>
            <person name="Harispe M.L."/>
            <person name="Henrissat B."/>
            <person name="Hilden K.S."/>
            <person name="Hope R."/>
            <person name="Hossain A."/>
            <person name="Karabika E."/>
            <person name="Karaffa L."/>
            <person name="Karanyi Z."/>
            <person name="Krasevec N."/>
            <person name="Kuo A."/>
            <person name="Kusch H."/>
            <person name="LaButti K."/>
            <person name="Lagendijk E.L."/>
            <person name="Lapidus A."/>
            <person name="Levasseur A."/>
            <person name="Lindquist E."/>
            <person name="Lipzen A."/>
            <person name="Logrieco A.F."/>
            <person name="MacCabe A."/>
            <person name="Maekelae M.R."/>
            <person name="Malavazi I."/>
            <person name="Melin P."/>
            <person name="Meyer V."/>
            <person name="Mielnichuk N."/>
            <person name="Miskei M."/>
            <person name="Molnar A.P."/>
            <person name="Mule G."/>
            <person name="Ngan C.Y."/>
            <person name="Orejas M."/>
            <person name="Orosz E."/>
            <person name="Ouedraogo J.P."/>
            <person name="Overkamp K.M."/>
            <person name="Park H.-S."/>
            <person name="Perrone G."/>
            <person name="Piumi F."/>
            <person name="Punt P.J."/>
            <person name="Ram A.F."/>
            <person name="Ramon A."/>
            <person name="Rauscher S."/>
            <person name="Record E."/>
            <person name="Riano-Pachon D.M."/>
            <person name="Robert V."/>
            <person name="Roehrig J."/>
            <person name="Ruller R."/>
            <person name="Salamov A."/>
            <person name="Salih N.S."/>
            <person name="Samson R.A."/>
            <person name="Sandor E."/>
            <person name="Sanguinetti M."/>
            <person name="Schuetze T."/>
            <person name="Sepcic K."/>
            <person name="Shelest E."/>
            <person name="Sherlock G."/>
            <person name="Sophianopoulou V."/>
            <person name="Squina F.M."/>
            <person name="Sun H."/>
            <person name="Susca A."/>
            <person name="Todd R.B."/>
            <person name="Tsang A."/>
            <person name="Unkles S.E."/>
            <person name="van de Wiele N."/>
            <person name="van Rossen-Uffink D."/>
            <person name="Oliveira J.V."/>
            <person name="Vesth T.C."/>
            <person name="Visser J."/>
            <person name="Yu J.-H."/>
            <person name="Zhou M."/>
            <person name="Andersen M.R."/>
            <person name="Archer D.B."/>
            <person name="Baker S.E."/>
            <person name="Benoit I."/>
            <person name="Brakhage A.A."/>
            <person name="Braus G.H."/>
            <person name="Fischer R."/>
            <person name="Frisvad J.C."/>
            <person name="Goldman G.H."/>
            <person name="Houbraken J."/>
            <person name="Oakley B."/>
            <person name="Pocsi I."/>
            <person name="Scazzocchio C."/>
            <person name="Seiboth B."/>
            <person name="vanKuyk P.A."/>
            <person name="Wortman J."/>
            <person name="Dyer P.S."/>
            <person name="Grigoriev I.V."/>
        </authorList>
    </citation>
    <scope>NUCLEOTIDE SEQUENCE [LARGE SCALE GENOMIC DNA]</scope>
    <source>
        <strain evidence="6">ITEM 5010</strain>
    </source>
</reference>
<evidence type="ECO:0000313" key="4">
    <source>
        <dbReference type="EMBL" id="OOF94077.1"/>
    </source>
</evidence>
<dbReference type="Proteomes" id="UP000188318">
    <property type="component" value="Unassembled WGS sequence"/>
</dbReference>
<dbReference type="VEuPathDB" id="FungiDB:ASPCADRAFT_131644"/>
<evidence type="ECO:0000256" key="1">
    <source>
        <dbReference type="ARBA" id="ARBA00023002"/>
    </source>
</evidence>
<dbReference type="EMBL" id="KV907502">
    <property type="protein sequence ID" value="OOF94077.1"/>
    <property type="molecule type" value="Genomic_DNA"/>
</dbReference>
<dbReference type="STRING" id="602072.A0A1R3RI33"/>
<dbReference type="AlphaFoldDB" id="A0A1R3RI33"/>
<dbReference type="PANTHER" id="PTHR10366:SF564">
    <property type="entry name" value="STEROL-4-ALPHA-CARBOXYLATE 3-DEHYDROGENASE, DECARBOXYLATING"/>
    <property type="match status" value="1"/>
</dbReference>
<evidence type="ECO:0000259" key="3">
    <source>
        <dbReference type="Pfam" id="PF01370"/>
    </source>
</evidence>
<dbReference type="Gene3D" id="3.40.50.720">
    <property type="entry name" value="NAD(P)-binding Rossmann-like Domain"/>
    <property type="match status" value="1"/>
</dbReference>
<evidence type="ECO:0000313" key="5">
    <source>
        <dbReference type="EMBL" id="OOF94147.1"/>
    </source>
</evidence>
<dbReference type="EMBL" id="KV907502">
    <property type="protein sequence ID" value="OOF94147.1"/>
    <property type="molecule type" value="Genomic_DNA"/>
</dbReference>
<gene>
    <name evidence="4" type="ORF">ASPCADRAFT_131644</name>
    <name evidence="5" type="ORF">ASPCADRAFT_131711</name>
</gene>
<dbReference type="CDD" id="cd05227">
    <property type="entry name" value="AR_SDR_e"/>
    <property type="match status" value="1"/>
</dbReference>
<reference evidence="5" key="1">
    <citation type="submission" date="2016-12" db="EMBL/GenBank/DDBJ databases">
        <authorList>
            <consortium name="DOE Joint Genome Institute"/>
            <person name="Riley R."/>
            <person name="Kuo A."/>
            <person name="Sun H."/>
            <person name="Pangilinan J."/>
            <person name="Culley D."/>
            <person name="Salamov A."/>
            <person name="Magnuson J."/>
            <person name="Bruno K."/>
            <person name="Henrissat B."/>
            <person name="Berka R."/>
            <person name="Tsang A."/>
            <person name="Barry K."/>
            <person name="lapidus A."/>
            <person name="Martin J."/>
            <person name="Lindquist E."/>
            <person name="Wang Z."/>
            <person name="Baker S."/>
            <person name="Grigoriev I."/>
            <person name="Nordberg H.P."/>
            <person name="Cantor M.N."/>
            <person name="Hua S.X."/>
        </authorList>
    </citation>
    <scope>NUCLEOTIDE SEQUENCE [LARGE SCALE GENOMIC DNA]</scope>
    <source>
        <strain evidence="5">ITEM 5010</strain>
    </source>
</reference>
<dbReference type="GO" id="GO:0016616">
    <property type="term" value="F:oxidoreductase activity, acting on the CH-OH group of donors, NAD or NADP as acceptor"/>
    <property type="evidence" value="ECO:0007669"/>
    <property type="project" value="TreeGrafter"/>
</dbReference>
<evidence type="ECO:0000313" key="6">
    <source>
        <dbReference type="Proteomes" id="UP000188318"/>
    </source>
</evidence>
<proteinExistence type="inferred from homology"/>
<dbReference type="InterPro" id="IPR036291">
    <property type="entry name" value="NAD(P)-bd_dom_sf"/>
</dbReference>
<name>A0A1R3RI33_ASPC5</name>
<evidence type="ECO:0000256" key="2">
    <source>
        <dbReference type="ARBA" id="ARBA00023445"/>
    </source>
</evidence>